<organism evidence="1 2">
    <name type="scientific">Leersia perrieri</name>
    <dbReference type="NCBI Taxonomy" id="77586"/>
    <lineage>
        <taxon>Eukaryota</taxon>
        <taxon>Viridiplantae</taxon>
        <taxon>Streptophyta</taxon>
        <taxon>Embryophyta</taxon>
        <taxon>Tracheophyta</taxon>
        <taxon>Spermatophyta</taxon>
        <taxon>Magnoliopsida</taxon>
        <taxon>Liliopsida</taxon>
        <taxon>Poales</taxon>
        <taxon>Poaceae</taxon>
        <taxon>BOP clade</taxon>
        <taxon>Oryzoideae</taxon>
        <taxon>Oryzeae</taxon>
        <taxon>Oryzinae</taxon>
        <taxon>Leersia</taxon>
    </lineage>
</organism>
<dbReference type="EnsemblPlants" id="LPERR09G01870.1">
    <property type="protein sequence ID" value="LPERR09G01870.1"/>
    <property type="gene ID" value="LPERR09G01870"/>
</dbReference>
<evidence type="ECO:0000313" key="1">
    <source>
        <dbReference type="EnsemblPlants" id="LPERR09G01870.1"/>
    </source>
</evidence>
<dbReference type="HOGENOM" id="CLU_2088332_0_0_1"/>
<evidence type="ECO:0000313" key="2">
    <source>
        <dbReference type="Proteomes" id="UP000032180"/>
    </source>
</evidence>
<keyword evidence="2" id="KW-1185">Reference proteome</keyword>
<sequence>MSEEQREEKNKKRYEYRARKKVESITVCQSDKSNEKKERKIGNNMNTTCYRARKKAEANNVCGGDATPTNHTNDGITQAETVHSQYIHRDNIDSTYIEFDSGLFEPPIDFDHEGEFP</sequence>
<name>A0A0D9XBS1_9ORYZ</name>
<dbReference type="AlphaFoldDB" id="A0A0D9XBS1"/>
<dbReference type="STRING" id="77586.A0A0D9XBS1"/>
<proteinExistence type="predicted"/>
<reference evidence="1 2" key="1">
    <citation type="submission" date="2012-08" db="EMBL/GenBank/DDBJ databases">
        <title>Oryza genome evolution.</title>
        <authorList>
            <person name="Wing R.A."/>
        </authorList>
    </citation>
    <scope>NUCLEOTIDE SEQUENCE</scope>
</reference>
<reference evidence="2" key="2">
    <citation type="submission" date="2013-12" db="EMBL/GenBank/DDBJ databases">
        <authorList>
            <person name="Yu Y."/>
            <person name="Lee S."/>
            <person name="de Baynast K."/>
            <person name="Wissotski M."/>
            <person name="Liu L."/>
            <person name="Talag J."/>
            <person name="Goicoechea J."/>
            <person name="Angelova A."/>
            <person name="Jetty R."/>
            <person name="Kudrna D."/>
            <person name="Golser W."/>
            <person name="Rivera L."/>
            <person name="Zhang J."/>
            <person name="Wing R."/>
        </authorList>
    </citation>
    <scope>NUCLEOTIDE SEQUENCE</scope>
</reference>
<protein>
    <submittedName>
        <fullName evidence="1">Uncharacterized protein</fullName>
    </submittedName>
</protein>
<dbReference type="Gramene" id="LPERR09G01870.1">
    <property type="protein sequence ID" value="LPERR09G01870.1"/>
    <property type="gene ID" value="LPERR09G01870"/>
</dbReference>
<reference evidence="1" key="3">
    <citation type="submission" date="2015-04" db="UniProtKB">
        <authorList>
            <consortium name="EnsemblPlants"/>
        </authorList>
    </citation>
    <scope>IDENTIFICATION</scope>
</reference>
<accession>A0A0D9XBS1</accession>
<dbReference type="Proteomes" id="UP000032180">
    <property type="component" value="Chromosome 9"/>
</dbReference>